<dbReference type="Gene3D" id="3.90.550.10">
    <property type="entry name" value="Spore Coat Polysaccharide Biosynthesis Protein SpsA, Chain A"/>
    <property type="match status" value="1"/>
</dbReference>
<dbReference type="Pfam" id="PF00535">
    <property type="entry name" value="Glycos_transf_2"/>
    <property type="match status" value="1"/>
</dbReference>
<sequence>MQAGLRTASATQSAIAASVHSSGGHGGGAAGIGRGGGGGGGGNGDVRGGGGGDGEQPRRKRWGLPAQIGAGAAVYLGGLWTVAAVWDAWQDAISPRVDTSRASVSVVIPAINEERVIADTVRHVLTQWDPPPLEVIVADGGSTDGTVAAARRAGARIVRCGRGRALQMNAGAQVAAGQLLLFLHADTRLPTDAVACARHDFSIARTVLVGFRPLILDGGRPMWFSTANNWAKTYYGPMLLRPASYVRGLRIMFGDQGLSCRAVDFRAVGGYRAYLPLMEDAELCLDLHNSGPAAAEAAEVKVVATAAAVADVGVASEEGKGRPAHKSSSGGGGCSARGRVRMRQDRAAATSGRRIAAWGELRANCIFAYISMLWLAGAAPAELHAVQRRLYTDIR</sequence>
<dbReference type="AlphaFoldDB" id="A0A835WWB9"/>
<gene>
    <name evidence="8" type="ORF">HYH02_002048</name>
</gene>
<dbReference type="PANTHER" id="PTHR43646">
    <property type="entry name" value="GLYCOSYLTRANSFERASE"/>
    <property type="match status" value="1"/>
</dbReference>
<protein>
    <recommendedName>
        <fullName evidence="7">Glycosyltransferase 2-like domain-containing protein</fullName>
    </recommendedName>
</protein>
<comment type="caution">
    <text evidence="8">The sequence shown here is derived from an EMBL/GenBank/DDBJ whole genome shotgun (WGS) entry which is preliminary data.</text>
</comment>
<keyword evidence="4" id="KW-0808">Transferase</keyword>
<feature type="domain" description="Glycosyltransferase 2-like" evidence="7">
    <location>
        <begin position="105"/>
        <end position="226"/>
    </location>
</feature>
<evidence type="ECO:0000313" key="9">
    <source>
        <dbReference type="Proteomes" id="UP000613740"/>
    </source>
</evidence>
<dbReference type="OrthoDB" id="191769at2759"/>
<dbReference type="GO" id="GO:0016757">
    <property type="term" value="F:glycosyltransferase activity"/>
    <property type="evidence" value="ECO:0007669"/>
    <property type="project" value="UniProtKB-KW"/>
</dbReference>
<evidence type="ECO:0000256" key="3">
    <source>
        <dbReference type="ARBA" id="ARBA00022676"/>
    </source>
</evidence>
<keyword evidence="5" id="KW-0472">Membrane</keyword>
<keyword evidence="2" id="KW-1003">Cell membrane</keyword>
<reference evidence="8" key="1">
    <citation type="journal article" date="2020" name="bioRxiv">
        <title>Comparative genomics of Chlamydomonas.</title>
        <authorList>
            <person name="Craig R.J."/>
            <person name="Hasan A.R."/>
            <person name="Ness R.W."/>
            <person name="Keightley P.D."/>
        </authorList>
    </citation>
    <scope>NUCLEOTIDE SEQUENCE</scope>
    <source>
        <strain evidence="8">CCAP 11/173</strain>
    </source>
</reference>
<dbReference type="PANTHER" id="PTHR43646:SF2">
    <property type="entry name" value="GLYCOSYLTRANSFERASE 2-LIKE DOMAIN-CONTAINING PROTEIN"/>
    <property type="match status" value="1"/>
</dbReference>
<evidence type="ECO:0000256" key="5">
    <source>
        <dbReference type="ARBA" id="ARBA00023136"/>
    </source>
</evidence>
<dbReference type="SUPFAM" id="SSF53448">
    <property type="entry name" value="Nucleotide-diphospho-sugar transferases"/>
    <property type="match status" value="1"/>
</dbReference>
<keyword evidence="3" id="KW-0328">Glycosyltransferase</keyword>
<keyword evidence="9" id="KW-1185">Reference proteome</keyword>
<evidence type="ECO:0000256" key="6">
    <source>
        <dbReference type="SAM" id="MobiDB-lite"/>
    </source>
</evidence>
<dbReference type="EMBL" id="JAEHOD010000003">
    <property type="protein sequence ID" value="KAG2453841.1"/>
    <property type="molecule type" value="Genomic_DNA"/>
</dbReference>
<feature type="region of interest" description="Disordered" evidence="6">
    <location>
        <begin position="16"/>
        <end position="60"/>
    </location>
</feature>
<feature type="compositionally biased region" description="Gly residues" evidence="6">
    <location>
        <begin position="23"/>
        <end position="54"/>
    </location>
</feature>
<dbReference type="Proteomes" id="UP000613740">
    <property type="component" value="Unassembled WGS sequence"/>
</dbReference>
<accession>A0A835WWB9</accession>
<comment type="subcellular location">
    <subcellularLocation>
        <location evidence="1">Cell membrane</location>
    </subcellularLocation>
</comment>
<dbReference type="GO" id="GO:0005886">
    <property type="term" value="C:plasma membrane"/>
    <property type="evidence" value="ECO:0007669"/>
    <property type="project" value="UniProtKB-SubCell"/>
</dbReference>
<name>A0A835WWB9_9CHLO</name>
<evidence type="ECO:0000256" key="1">
    <source>
        <dbReference type="ARBA" id="ARBA00004236"/>
    </source>
</evidence>
<evidence type="ECO:0000256" key="4">
    <source>
        <dbReference type="ARBA" id="ARBA00022679"/>
    </source>
</evidence>
<organism evidence="8 9">
    <name type="scientific">Chlamydomonas schloesseri</name>
    <dbReference type="NCBI Taxonomy" id="2026947"/>
    <lineage>
        <taxon>Eukaryota</taxon>
        <taxon>Viridiplantae</taxon>
        <taxon>Chlorophyta</taxon>
        <taxon>core chlorophytes</taxon>
        <taxon>Chlorophyceae</taxon>
        <taxon>CS clade</taxon>
        <taxon>Chlamydomonadales</taxon>
        <taxon>Chlamydomonadaceae</taxon>
        <taxon>Chlamydomonas</taxon>
    </lineage>
</organism>
<evidence type="ECO:0000313" key="8">
    <source>
        <dbReference type="EMBL" id="KAG2453841.1"/>
    </source>
</evidence>
<feature type="region of interest" description="Disordered" evidence="6">
    <location>
        <begin position="318"/>
        <end position="339"/>
    </location>
</feature>
<evidence type="ECO:0000259" key="7">
    <source>
        <dbReference type="Pfam" id="PF00535"/>
    </source>
</evidence>
<evidence type="ECO:0000256" key="2">
    <source>
        <dbReference type="ARBA" id="ARBA00022475"/>
    </source>
</evidence>
<proteinExistence type="predicted"/>
<dbReference type="InterPro" id="IPR029044">
    <property type="entry name" value="Nucleotide-diphossugar_trans"/>
</dbReference>
<dbReference type="InterPro" id="IPR001173">
    <property type="entry name" value="Glyco_trans_2-like"/>
</dbReference>